<protein>
    <submittedName>
        <fullName evidence="1">Uncharacterized protein</fullName>
    </submittedName>
</protein>
<evidence type="ECO:0000313" key="2">
    <source>
        <dbReference type="Proteomes" id="UP000000763"/>
    </source>
</evidence>
<reference evidence="2" key="1">
    <citation type="journal article" date="2005" name="Nature">
        <title>The map-based sequence of the rice genome.</title>
        <authorList>
            <consortium name="International rice genome sequencing project (IRGSP)"/>
            <person name="Matsumoto T."/>
            <person name="Wu J."/>
            <person name="Kanamori H."/>
            <person name="Katayose Y."/>
            <person name="Fujisawa M."/>
            <person name="Namiki N."/>
            <person name="Mizuno H."/>
            <person name="Yamamoto K."/>
            <person name="Antonio B.A."/>
            <person name="Baba T."/>
            <person name="Sakata K."/>
            <person name="Nagamura Y."/>
            <person name="Aoki H."/>
            <person name="Arikawa K."/>
            <person name="Arita K."/>
            <person name="Bito T."/>
            <person name="Chiden Y."/>
            <person name="Fujitsuka N."/>
            <person name="Fukunaka R."/>
            <person name="Hamada M."/>
            <person name="Harada C."/>
            <person name="Hayashi A."/>
            <person name="Hijishita S."/>
            <person name="Honda M."/>
            <person name="Hosokawa S."/>
            <person name="Ichikawa Y."/>
            <person name="Idonuma A."/>
            <person name="Iijima M."/>
            <person name="Ikeda M."/>
            <person name="Ikeno M."/>
            <person name="Ito K."/>
            <person name="Ito S."/>
            <person name="Ito T."/>
            <person name="Ito Y."/>
            <person name="Ito Y."/>
            <person name="Iwabuchi A."/>
            <person name="Kamiya K."/>
            <person name="Karasawa W."/>
            <person name="Kurita K."/>
            <person name="Katagiri S."/>
            <person name="Kikuta A."/>
            <person name="Kobayashi H."/>
            <person name="Kobayashi N."/>
            <person name="Machita K."/>
            <person name="Maehara T."/>
            <person name="Masukawa M."/>
            <person name="Mizubayashi T."/>
            <person name="Mukai Y."/>
            <person name="Nagasaki H."/>
            <person name="Nagata Y."/>
            <person name="Naito S."/>
            <person name="Nakashima M."/>
            <person name="Nakama Y."/>
            <person name="Nakamichi Y."/>
            <person name="Nakamura M."/>
            <person name="Meguro A."/>
            <person name="Negishi M."/>
            <person name="Ohta I."/>
            <person name="Ohta T."/>
            <person name="Okamoto M."/>
            <person name="Ono N."/>
            <person name="Saji S."/>
            <person name="Sakaguchi M."/>
            <person name="Sakai K."/>
            <person name="Shibata M."/>
            <person name="Shimokawa T."/>
            <person name="Song J."/>
            <person name="Takazaki Y."/>
            <person name="Terasawa K."/>
            <person name="Tsugane M."/>
            <person name="Tsuji K."/>
            <person name="Ueda S."/>
            <person name="Waki K."/>
            <person name="Yamagata H."/>
            <person name="Yamamoto M."/>
            <person name="Yamamoto S."/>
            <person name="Yamane H."/>
            <person name="Yoshiki S."/>
            <person name="Yoshihara R."/>
            <person name="Yukawa K."/>
            <person name="Zhong H."/>
            <person name="Yano M."/>
            <person name="Yuan Q."/>
            <person name="Ouyang S."/>
            <person name="Liu J."/>
            <person name="Jones K.M."/>
            <person name="Gansberger K."/>
            <person name="Moffat K."/>
            <person name="Hill J."/>
            <person name="Bera J."/>
            <person name="Fadrosh D."/>
            <person name="Jin S."/>
            <person name="Johri S."/>
            <person name="Kim M."/>
            <person name="Overton L."/>
            <person name="Reardon M."/>
            <person name="Tsitrin T."/>
            <person name="Vuong H."/>
            <person name="Weaver B."/>
            <person name="Ciecko A."/>
            <person name="Tallon L."/>
            <person name="Jackson J."/>
            <person name="Pai G."/>
            <person name="Aken S.V."/>
            <person name="Utterback T."/>
            <person name="Reidmuller S."/>
            <person name="Feldblyum T."/>
            <person name="Hsiao J."/>
            <person name="Zismann V."/>
            <person name="Iobst S."/>
            <person name="de Vazeille A.R."/>
            <person name="Buell C.R."/>
            <person name="Ying K."/>
            <person name="Li Y."/>
            <person name="Lu T."/>
            <person name="Huang Y."/>
            <person name="Zhao Q."/>
            <person name="Feng Q."/>
            <person name="Zhang L."/>
            <person name="Zhu J."/>
            <person name="Weng Q."/>
            <person name="Mu J."/>
            <person name="Lu Y."/>
            <person name="Fan D."/>
            <person name="Liu Y."/>
            <person name="Guan J."/>
            <person name="Zhang Y."/>
            <person name="Yu S."/>
            <person name="Liu X."/>
            <person name="Zhang Y."/>
            <person name="Hong G."/>
            <person name="Han B."/>
            <person name="Choisne N."/>
            <person name="Demange N."/>
            <person name="Orjeda G."/>
            <person name="Samain S."/>
            <person name="Cattolico L."/>
            <person name="Pelletier E."/>
            <person name="Couloux A."/>
            <person name="Segurens B."/>
            <person name="Wincker P."/>
            <person name="D'Hont A."/>
            <person name="Scarpelli C."/>
            <person name="Weissenbach J."/>
            <person name="Salanoubat M."/>
            <person name="Quetier F."/>
            <person name="Yu Y."/>
            <person name="Kim H.R."/>
            <person name="Rambo T."/>
            <person name="Currie J."/>
            <person name="Collura K."/>
            <person name="Luo M."/>
            <person name="Yang T."/>
            <person name="Ammiraju J.S.S."/>
            <person name="Engler F."/>
            <person name="Soderlund C."/>
            <person name="Wing R.A."/>
            <person name="Palmer L.E."/>
            <person name="de la Bastide M."/>
            <person name="Spiegel L."/>
            <person name="Nascimento L."/>
            <person name="Zutavern T."/>
            <person name="O'Shaughnessy A."/>
            <person name="Dike S."/>
            <person name="Dedhia N."/>
            <person name="Preston R."/>
            <person name="Balija V."/>
            <person name="McCombie W.R."/>
            <person name="Chow T."/>
            <person name="Chen H."/>
            <person name="Chung M."/>
            <person name="Chen C."/>
            <person name="Shaw J."/>
            <person name="Wu H."/>
            <person name="Hsiao K."/>
            <person name="Chao Y."/>
            <person name="Chu M."/>
            <person name="Cheng C."/>
            <person name="Hour A."/>
            <person name="Lee P."/>
            <person name="Lin S."/>
            <person name="Lin Y."/>
            <person name="Liou J."/>
            <person name="Liu S."/>
            <person name="Hsing Y."/>
            <person name="Raghuvanshi S."/>
            <person name="Mohanty A."/>
            <person name="Bharti A.K."/>
            <person name="Gaur A."/>
            <person name="Gupta V."/>
            <person name="Kumar D."/>
            <person name="Ravi V."/>
            <person name="Vij S."/>
            <person name="Kapur A."/>
            <person name="Khurana P."/>
            <person name="Khurana P."/>
            <person name="Khurana J.P."/>
            <person name="Tyagi A.K."/>
            <person name="Gaikwad K."/>
            <person name="Singh A."/>
            <person name="Dalal V."/>
            <person name="Srivastava S."/>
            <person name="Dixit A."/>
            <person name="Pal A.K."/>
            <person name="Ghazi I.A."/>
            <person name="Yadav M."/>
            <person name="Pandit A."/>
            <person name="Bhargava A."/>
            <person name="Sureshbabu K."/>
            <person name="Batra K."/>
            <person name="Sharma T.R."/>
            <person name="Mohapatra T."/>
            <person name="Singh N.K."/>
            <person name="Messing J."/>
            <person name="Nelson A.B."/>
            <person name="Fuks G."/>
            <person name="Kavchok S."/>
            <person name="Keizer G."/>
            <person name="Linton E."/>
            <person name="Llaca V."/>
            <person name="Song R."/>
            <person name="Tanyolac B."/>
            <person name="Young S."/>
            <person name="Ho-Il K."/>
            <person name="Hahn J.H."/>
            <person name="Sangsakoo G."/>
            <person name="Vanavichit A."/>
            <person name="de Mattos Luiz.A.T."/>
            <person name="Zimmer P.D."/>
            <person name="Malone G."/>
            <person name="Dellagostin O."/>
            <person name="de Oliveira A.C."/>
            <person name="Bevan M."/>
            <person name="Bancroft I."/>
            <person name="Minx P."/>
            <person name="Cordum H."/>
            <person name="Wilson R."/>
            <person name="Cheng Z."/>
            <person name="Jin W."/>
            <person name="Jiang J."/>
            <person name="Leong S.A."/>
            <person name="Iwama H."/>
            <person name="Gojobori T."/>
            <person name="Itoh T."/>
            <person name="Niimura Y."/>
            <person name="Fujii Y."/>
            <person name="Habara T."/>
            <person name="Sakai H."/>
            <person name="Sato Y."/>
            <person name="Wilson G."/>
            <person name="Kumar K."/>
            <person name="McCouch S."/>
            <person name="Juretic N."/>
            <person name="Hoen D."/>
            <person name="Wright S."/>
            <person name="Bruskiewich R."/>
            <person name="Bureau T."/>
            <person name="Miyao A."/>
            <person name="Hirochika H."/>
            <person name="Nishikawa T."/>
            <person name="Kadowaki K."/>
            <person name="Sugiura M."/>
            <person name="Burr B."/>
            <person name="Sasaki T."/>
        </authorList>
    </citation>
    <scope>NUCLEOTIDE SEQUENCE [LARGE SCALE GENOMIC DNA]</scope>
    <source>
        <strain evidence="2">cv. Nipponbare</strain>
    </source>
</reference>
<reference evidence="2" key="2">
    <citation type="journal article" date="2008" name="Nucleic Acids Res.">
        <title>The rice annotation project database (RAP-DB): 2008 update.</title>
        <authorList>
            <consortium name="The rice annotation project (RAP)"/>
        </authorList>
    </citation>
    <scope>GENOME REANNOTATION</scope>
    <source>
        <strain evidence="2">cv. Nipponbare</strain>
    </source>
</reference>
<accession>Q75IH1</accession>
<gene>
    <name evidence="1" type="primary">P0048F12.9</name>
</gene>
<evidence type="ECO:0000313" key="1">
    <source>
        <dbReference type="EMBL" id="AAS98507.1"/>
    </source>
</evidence>
<organism evidence="1 2">
    <name type="scientific">Oryza sativa subsp. japonica</name>
    <name type="common">Rice</name>
    <dbReference type="NCBI Taxonomy" id="39947"/>
    <lineage>
        <taxon>Eukaryota</taxon>
        <taxon>Viridiplantae</taxon>
        <taxon>Streptophyta</taxon>
        <taxon>Embryophyta</taxon>
        <taxon>Tracheophyta</taxon>
        <taxon>Spermatophyta</taxon>
        <taxon>Magnoliopsida</taxon>
        <taxon>Liliopsida</taxon>
        <taxon>Poales</taxon>
        <taxon>Poaceae</taxon>
        <taxon>BOP clade</taxon>
        <taxon>Oryzoideae</taxon>
        <taxon>Oryzeae</taxon>
        <taxon>Oryzinae</taxon>
        <taxon>Oryza</taxon>
        <taxon>Oryza sativa</taxon>
    </lineage>
</organism>
<dbReference type="PROSITE" id="PS51257">
    <property type="entry name" value="PROKAR_LIPOPROTEIN"/>
    <property type="match status" value="1"/>
</dbReference>
<proteinExistence type="predicted"/>
<dbReference type="Proteomes" id="UP000000763">
    <property type="component" value="Chromosome 5"/>
</dbReference>
<sequence>MGLRRHLFAPIKGPPSPPLPAATLAFASCLFVRPSAVAVGRRSTAIIVKPKVAATSSSTLSPSVDLPPPFWSPIPTFPESPFSQEKNLKSSKWYTSGQSKTIRIAVPAVMGGSNNVFRD</sequence>
<name>Q75IH1_ORYSJ</name>
<dbReference type="AlphaFoldDB" id="Q75IH1"/>
<dbReference type="EMBL" id="AC130609">
    <property type="protein sequence ID" value="AAS98507.1"/>
    <property type="molecule type" value="Genomic_DNA"/>
</dbReference>